<dbReference type="SUPFAM" id="SSF56112">
    <property type="entry name" value="Protein kinase-like (PK-like)"/>
    <property type="match status" value="1"/>
</dbReference>
<gene>
    <name evidence="2" type="ORF">CLODIP_2_CD07510</name>
</gene>
<feature type="domain" description="CHK kinase-like" evidence="1">
    <location>
        <begin position="122"/>
        <end position="324"/>
    </location>
</feature>
<dbReference type="InterPro" id="IPR011009">
    <property type="entry name" value="Kinase-like_dom_sf"/>
</dbReference>
<protein>
    <recommendedName>
        <fullName evidence="1">CHK kinase-like domain-containing protein</fullName>
    </recommendedName>
</protein>
<dbReference type="PANTHER" id="PTHR11012:SF48">
    <property type="entry name" value="CHK KINASE-LIKE DOMAIN-CONTAINING PROTEIN-RELATED"/>
    <property type="match status" value="1"/>
</dbReference>
<evidence type="ECO:0000259" key="1">
    <source>
        <dbReference type="SMART" id="SM00587"/>
    </source>
</evidence>
<name>A0A8S1CDM1_9INSE</name>
<accession>A0A8S1CDM1</accession>
<dbReference type="Gene3D" id="3.90.1200.10">
    <property type="match status" value="1"/>
</dbReference>
<comment type="caution">
    <text evidence="2">The sequence shown here is derived from an EMBL/GenBank/DDBJ whole genome shotgun (WGS) entry which is preliminary data.</text>
</comment>
<dbReference type="OrthoDB" id="190089at2759"/>
<dbReference type="PANTHER" id="PTHR11012">
    <property type="entry name" value="PROTEIN KINASE-LIKE DOMAIN-CONTAINING"/>
    <property type="match status" value="1"/>
</dbReference>
<dbReference type="SMART" id="SM00587">
    <property type="entry name" value="CHK"/>
    <property type="match status" value="1"/>
</dbReference>
<proteinExistence type="predicted"/>
<dbReference type="EMBL" id="CADEPI010000028">
    <property type="protein sequence ID" value="CAB3367084.1"/>
    <property type="molecule type" value="Genomic_DNA"/>
</dbReference>
<evidence type="ECO:0000313" key="2">
    <source>
        <dbReference type="EMBL" id="CAB3367084.1"/>
    </source>
</evidence>
<reference evidence="2 3" key="1">
    <citation type="submission" date="2020-04" db="EMBL/GenBank/DDBJ databases">
        <authorList>
            <person name="Alioto T."/>
            <person name="Alioto T."/>
            <person name="Gomez Garrido J."/>
        </authorList>
    </citation>
    <scope>NUCLEOTIDE SEQUENCE [LARGE SCALE GENOMIC DNA]</scope>
</reference>
<dbReference type="InterPro" id="IPR015897">
    <property type="entry name" value="CHK_kinase-like"/>
</dbReference>
<dbReference type="Pfam" id="PF02958">
    <property type="entry name" value="EcKL"/>
    <property type="match status" value="1"/>
</dbReference>
<dbReference type="Proteomes" id="UP000494165">
    <property type="component" value="Unassembled WGS sequence"/>
</dbReference>
<dbReference type="AlphaFoldDB" id="A0A8S1CDM1"/>
<keyword evidence="3" id="KW-1185">Reference proteome</keyword>
<dbReference type="InterPro" id="IPR004119">
    <property type="entry name" value="EcKL"/>
</dbReference>
<evidence type="ECO:0000313" key="3">
    <source>
        <dbReference type="Proteomes" id="UP000494165"/>
    </source>
</evidence>
<organism evidence="2 3">
    <name type="scientific">Cloeon dipterum</name>
    <dbReference type="NCBI Taxonomy" id="197152"/>
    <lineage>
        <taxon>Eukaryota</taxon>
        <taxon>Metazoa</taxon>
        <taxon>Ecdysozoa</taxon>
        <taxon>Arthropoda</taxon>
        <taxon>Hexapoda</taxon>
        <taxon>Insecta</taxon>
        <taxon>Pterygota</taxon>
        <taxon>Palaeoptera</taxon>
        <taxon>Ephemeroptera</taxon>
        <taxon>Pisciforma</taxon>
        <taxon>Baetidae</taxon>
        <taxon>Cloeon</taxon>
    </lineage>
</organism>
<sequence length="419" mass="48116">MQREIRTLVSADAALAVAKTIHGPDAQLLDYEVEKGTTSVQGFLSDILRVSVRVQVGDETRKSRFVVKRQPVLESQQKLTRQCGVFEHEMGFFVKCVPILKERCPDLPVVTCHLCDEPNCIIYMEDLKEANYCTVVPNITALQEGTILSMDHLILVMATLAKFHSASVGINWLEKFPEIFTEDIFFERGDGVFIKDCIIETVRNTLVPIAKHHFGDEKHVESVEWLGSEEFFQLLVCMSKADPKAINVLCHGDSWANNMMFHADPESGKPIRVKLIDFQMSRFAPSNRDLHYFLHMCLPPRVRQGLEEELLRTYWRCFTEQVAQPVDCDWDEFYAGYDSSRAFGLMMSATVRPSIFVEQAFPRGDQELTDEQMELMLAGGGFDTDRSIQEFENNAIFRQEMIETIEEVTEVYHRLYKTR</sequence>